<evidence type="ECO:0000313" key="1">
    <source>
        <dbReference type="EMBL" id="MBA4662616.1"/>
    </source>
</evidence>
<dbReference type="EMBL" id="GISG01217008">
    <property type="protein sequence ID" value="MBA4662616.1"/>
    <property type="molecule type" value="Transcribed_RNA"/>
</dbReference>
<accession>A0A7C9AAT6</accession>
<dbReference type="AlphaFoldDB" id="A0A7C9AAT6"/>
<reference evidence="1" key="2">
    <citation type="submission" date="2020-07" db="EMBL/GenBank/DDBJ databases">
        <authorList>
            <person name="Vera ALvarez R."/>
            <person name="Arias-Moreno D.M."/>
            <person name="Jimenez-Jacinto V."/>
            <person name="Jimenez-Bremont J.F."/>
            <person name="Swaminathan K."/>
            <person name="Moose S.P."/>
            <person name="Guerrero-Gonzalez M.L."/>
            <person name="Marino-Ramirez L."/>
            <person name="Landsman D."/>
            <person name="Rodriguez-Kessler M."/>
            <person name="Delgado-Sanchez P."/>
        </authorList>
    </citation>
    <scope>NUCLEOTIDE SEQUENCE</scope>
    <source>
        <tissue evidence="1">Cladode</tissue>
    </source>
</reference>
<proteinExistence type="predicted"/>
<name>A0A7C9AAT6_OPUST</name>
<sequence>MSCKTRLSYHLNKETFIWGGGVEETFFQELCKVSSISMNTKLGHTILMKMPCGINYSSWQTVTTSVQRFSFDGNKHLDTRLHQKIWTPICTCGSKHLLKI</sequence>
<organism evidence="1">
    <name type="scientific">Opuntia streptacantha</name>
    <name type="common">Prickly pear cactus</name>
    <name type="synonym">Opuntia cardona</name>
    <dbReference type="NCBI Taxonomy" id="393608"/>
    <lineage>
        <taxon>Eukaryota</taxon>
        <taxon>Viridiplantae</taxon>
        <taxon>Streptophyta</taxon>
        <taxon>Embryophyta</taxon>
        <taxon>Tracheophyta</taxon>
        <taxon>Spermatophyta</taxon>
        <taxon>Magnoliopsida</taxon>
        <taxon>eudicotyledons</taxon>
        <taxon>Gunneridae</taxon>
        <taxon>Pentapetalae</taxon>
        <taxon>Caryophyllales</taxon>
        <taxon>Cactineae</taxon>
        <taxon>Cactaceae</taxon>
        <taxon>Opuntioideae</taxon>
        <taxon>Opuntia</taxon>
    </lineage>
</organism>
<reference evidence="1" key="1">
    <citation type="journal article" date="2013" name="J. Plant Res.">
        <title>Effect of fungi and light on seed germination of three Opuntia species from semiarid lands of central Mexico.</title>
        <authorList>
            <person name="Delgado-Sanchez P."/>
            <person name="Jimenez-Bremont J.F."/>
            <person name="Guerrero-Gonzalez Mde L."/>
            <person name="Flores J."/>
        </authorList>
    </citation>
    <scope>NUCLEOTIDE SEQUENCE</scope>
    <source>
        <tissue evidence="1">Cladode</tissue>
    </source>
</reference>
<protein>
    <submittedName>
        <fullName evidence="1">Uncharacterized protein</fullName>
    </submittedName>
</protein>